<reference evidence="3" key="1">
    <citation type="journal article" date="2013" name="Science">
        <title>The Amborella genome and the evolution of flowering plants.</title>
        <authorList>
            <consortium name="Amborella Genome Project"/>
        </authorList>
    </citation>
    <scope>NUCLEOTIDE SEQUENCE [LARGE SCALE GENOMIC DNA]</scope>
</reference>
<accession>U5D1U7</accession>
<dbReference type="PANTHER" id="PTHR37224">
    <property type="entry name" value="OS02G0804400 PROTEIN"/>
    <property type="match status" value="1"/>
</dbReference>
<evidence type="ECO:0000313" key="2">
    <source>
        <dbReference type="EMBL" id="ERN16404.1"/>
    </source>
</evidence>
<feature type="transmembrane region" description="Helical" evidence="1">
    <location>
        <begin position="61"/>
        <end position="80"/>
    </location>
</feature>
<dbReference type="Proteomes" id="UP000017836">
    <property type="component" value="Unassembled WGS sequence"/>
</dbReference>
<name>U5D1U7_AMBTC</name>
<feature type="transmembrane region" description="Helical" evidence="1">
    <location>
        <begin position="31"/>
        <end position="49"/>
    </location>
</feature>
<dbReference type="HOGENOM" id="CLU_2389149_0_0_1"/>
<protein>
    <submittedName>
        <fullName evidence="2">Uncharacterized protein</fullName>
    </submittedName>
</protein>
<dbReference type="OMA" id="KSTEHQN"/>
<gene>
    <name evidence="2" type="ORF">AMTR_s00052p00143130</name>
</gene>
<proteinExistence type="predicted"/>
<organism evidence="2 3">
    <name type="scientific">Amborella trichopoda</name>
    <dbReference type="NCBI Taxonomy" id="13333"/>
    <lineage>
        <taxon>Eukaryota</taxon>
        <taxon>Viridiplantae</taxon>
        <taxon>Streptophyta</taxon>
        <taxon>Embryophyta</taxon>
        <taxon>Tracheophyta</taxon>
        <taxon>Spermatophyta</taxon>
        <taxon>Magnoliopsida</taxon>
        <taxon>Amborellales</taxon>
        <taxon>Amborellaceae</taxon>
        <taxon>Amborella</taxon>
    </lineage>
</organism>
<keyword evidence="1" id="KW-0812">Transmembrane</keyword>
<dbReference type="Gramene" id="ERN16404">
    <property type="protein sequence ID" value="ERN16404"/>
    <property type="gene ID" value="AMTR_s00052p00143130"/>
</dbReference>
<keyword evidence="1" id="KW-0472">Membrane</keyword>
<dbReference type="eggNOG" id="ENOG502S9N3">
    <property type="taxonomic scope" value="Eukaryota"/>
</dbReference>
<dbReference type="AlphaFoldDB" id="U5D1U7"/>
<sequence>MPFVNVNKRASHILSLLCDMKLLVEKEDRNYLWKLTAGSIGGGALIKYGSILVPEITRPNLLQALVIIGLPVLLGVLVLIKASSADANSNWTPH</sequence>
<keyword evidence="1" id="KW-1133">Transmembrane helix</keyword>
<dbReference type="EMBL" id="KI392446">
    <property type="protein sequence ID" value="ERN16404.1"/>
    <property type="molecule type" value="Genomic_DNA"/>
</dbReference>
<evidence type="ECO:0000256" key="1">
    <source>
        <dbReference type="SAM" id="Phobius"/>
    </source>
</evidence>
<keyword evidence="3" id="KW-1185">Reference proteome</keyword>
<evidence type="ECO:0000313" key="3">
    <source>
        <dbReference type="Proteomes" id="UP000017836"/>
    </source>
</evidence>
<dbReference type="STRING" id="13333.U5D1U7"/>